<dbReference type="InterPro" id="IPR029063">
    <property type="entry name" value="SAM-dependent_MTases_sf"/>
</dbReference>
<dbReference type="InterPro" id="IPR003358">
    <property type="entry name" value="tRNA_(Gua-N-7)_MeTrfase_Trmb"/>
</dbReference>
<dbReference type="EC" id="2.1.1.33" evidence="2"/>
<dbReference type="AlphaFoldDB" id="A0A7S0PJR5"/>
<dbReference type="Gene3D" id="3.40.50.150">
    <property type="entry name" value="Vaccinia Virus protein VP39"/>
    <property type="match status" value="1"/>
</dbReference>
<dbReference type="PROSITE" id="PS51625">
    <property type="entry name" value="SAM_MT_TRMB"/>
    <property type="match status" value="1"/>
</dbReference>
<dbReference type="GO" id="GO:0008176">
    <property type="term" value="F:tRNA (guanine(46)-N7)-methyltransferase activity"/>
    <property type="evidence" value="ECO:0007669"/>
    <property type="project" value="UniProtKB-EC"/>
</dbReference>
<evidence type="ECO:0000256" key="4">
    <source>
        <dbReference type="ARBA" id="ARBA00022679"/>
    </source>
</evidence>
<comment type="catalytic activity">
    <reaction evidence="1">
        <text>guanosine(46) in tRNA + S-adenosyl-L-methionine = N(7)-methylguanosine(46) in tRNA + S-adenosyl-L-homocysteine</text>
        <dbReference type="Rhea" id="RHEA:42708"/>
        <dbReference type="Rhea" id="RHEA-COMP:10188"/>
        <dbReference type="Rhea" id="RHEA-COMP:10189"/>
        <dbReference type="ChEBI" id="CHEBI:57856"/>
        <dbReference type="ChEBI" id="CHEBI:59789"/>
        <dbReference type="ChEBI" id="CHEBI:74269"/>
        <dbReference type="ChEBI" id="CHEBI:74480"/>
        <dbReference type="EC" id="2.1.1.33"/>
    </reaction>
</comment>
<keyword evidence="6" id="KW-0819">tRNA processing</keyword>
<keyword evidence="3" id="KW-0489">Methyltransferase</keyword>
<evidence type="ECO:0000256" key="7">
    <source>
        <dbReference type="SAM" id="MobiDB-lite"/>
    </source>
</evidence>
<keyword evidence="5" id="KW-0949">S-adenosyl-L-methionine</keyword>
<protein>
    <recommendedName>
        <fullName evidence="2">tRNA (guanine(46)-N(7))-methyltransferase</fullName>
        <ecNumber evidence="2">2.1.1.33</ecNumber>
    </recommendedName>
</protein>
<proteinExistence type="predicted"/>
<evidence type="ECO:0000313" key="8">
    <source>
        <dbReference type="EMBL" id="CAD8578935.1"/>
    </source>
</evidence>
<evidence type="ECO:0000256" key="6">
    <source>
        <dbReference type="ARBA" id="ARBA00022694"/>
    </source>
</evidence>
<dbReference type="PANTHER" id="PTHR23417:SF21">
    <property type="entry name" value="TRNA (GUANINE-N(7)-)-METHYLTRANSFERASE"/>
    <property type="match status" value="1"/>
</dbReference>
<reference evidence="8" key="1">
    <citation type="submission" date="2021-01" db="EMBL/GenBank/DDBJ databases">
        <authorList>
            <person name="Corre E."/>
            <person name="Pelletier E."/>
            <person name="Niang G."/>
            <person name="Scheremetjew M."/>
            <person name="Finn R."/>
            <person name="Kale V."/>
            <person name="Holt S."/>
            <person name="Cochrane G."/>
            <person name="Meng A."/>
            <person name="Brown T."/>
            <person name="Cohen L."/>
        </authorList>
    </citation>
    <scope>NUCLEOTIDE SEQUENCE</scope>
    <source>
        <strain evidence="8">Clade-D-RCC2572</strain>
    </source>
</reference>
<dbReference type="EMBL" id="HBEW01002426">
    <property type="protein sequence ID" value="CAD8578935.1"/>
    <property type="molecule type" value="Transcribed_RNA"/>
</dbReference>
<keyword evidence="4" id="KW-0808">Transferase</keyword>
<evidence type="ECO:0000256" key="2">
    <source>
        <dbReference type="ARBA" id="ARBA00011977"/>
    </source>
</evidence>
<evidence type="ECO:0000256" key="3">
    <source>
        <dbReference type="ARBA" id="ARBA00022603"/>
    </source>
</evidence>
<feature type="region of interest" description="Disordered" evidence="7">
    <location>
        <begin position="1"/>
        <end position="28"/>
    </location>
</feature>
<accession>A0A7S0PJR5</accession>
<evidence type="ECO:0000256" key="5">
    <source>
        <dbReference type="ARBA" id="ARBA00022691"/>
    </source>
</evidence>
<dbReference type="GO" id="GO:0043527">
    <property type="term" value="C:tRNA methyltransferase complex"/>
    <property type="evidence" value="ECO:0007669"/>
    <property type="project" value="TreeGrafter"/>
</dbReference>
<dbReference type="PANTHER" id="PTHR23417">
    <property type="entry name" value="3-DEOXY-D-MANNO-OCTULOSONIC-ACID TRANSFERASE/TRNA GUANINE-N 7 - -METHYLTRANSFERASE"/>
    <property type="match status" value="1"/>
</dbReference>
<dbReference type="SUPFAM" id="SSF53335">
    <property type="entry name" value="S-adenosyl-L-methionine-dependent methyltransferases"/>
    <property type="match status" value="1"/>
</dbReference>
<organism evidence="8">
    <name type="scientific">Ostreococcus mediterraneus</name>
    <dbReference type="NCBI Taxonomy" id="1486918"/>
    <lineage>
        <taxon>Eukaryota</taxon>
        <taxon>Viridiplantae</taxon>
        <taxon>Chlorophyta</taxon>
        <taxon>Mamiellophyceae</taxon>
        <taxon>Mamiellales</taxon>
        <taxon>Bathycoccaceae</taxon>
        <taxon>Ostreococcus</taxon>
    </lineage>
</organism>
<gene>
    <name evidence="8" type="ORF">OMED0929_LOCUS2002</name>
</gene>
<name>A0A7S0PJR5_9CHLO</name>
<evidence type="ECO:0000256" key="1">
    <source>
        <dbReference type="ARBA" id="ARBA00000142"/>
    </source>
</evidence>
<sequence length="296" mass="33164">MPADDGSNGDVGASSSNSAARRRKTNVNRRMKKMTNPLAVQFQTPKVLDDAYWSRAYQGEHLSAPLLVDVGTAKGGFIKALASDCAEECTTAKSGVVYNLLGVEIFDILVDAANAWVKENASTLKRRAHFIGCNANVSLTALNMPNVRAICIQFPDPWSNKPNRRVVTPKFVDDLAAILPSGGEIYCCSDVRALAEEMYDVVSQNEHFVLDERTYERVGEMPEKANPEFVPEFDAAHKYKWIKNTHVRDDNEDDVGEDKDVPRRWLNANPYAAYTERDIVCEGKWRPVYRCAMIRI</sequence>
<dbReference type="Pfam" id="PF02390">
    <property type="entry name" value="Methyltransf_4"/>
    <property type="match status" value="1"/>
</dbReference>